<comment type="caution">
    <text evidence="3">The sequence shown here is derived from an EMBL/GenBank/DDBJ whole genome shotgun (WGS) entry which is preliminary data.</text>
</comment>
<reference evidence="3 4" key="1">
    <citation type="submission" date="2018-08" db="EMBL/GenBank/DDBJ databases">
        <title>Henriciella mobilis sp. nov., isolated from seawater.</title>
        <authorList>
            <person name="Cheng H."/>
            <person name="Wu Y.-H."/>
            <person name="Xu X.-W."/>
            <person name="Guo L.-L."/>
        </authorList>
    </citation>
    <scope>NUCLEOTIDE SEQUENCE [LARGE SCALE GENOMIC DNA]</scope>
    <source>
        <strain evidence="3 4">JN25</strain>
    </source>
</reference>
<gene>
    <name evidence="3" type="ORF">D1223_06290</name>
</gene>
<keyword evidence="1" id="KW-0059">Arsenical resistance</keyword>
<dbReference type="AlphaFoldDB" id="A0A399RI83"/>
<sequence length="160" mass="17224">MTTRNILILCTGNSARSIVGEVVANSIPGLKAYSAGSRPRGEVHPMALSVLSAKGHDVSGLESKSWDVFAGPDAPKMDVIITVCDSAAGESCPYWPGHPVQVHWGMPDPAYIESTMRQRLAFEDVYSDLNKRLQKLAALDFDGLSDTELKAAAQAIHTTR</sequence>
<proteinExistence type="predicted"/>
<dbReference type="SMART" id="SM00226">
    <property type="entry name" value="LMWPc"/>
    <property type="match status" value="1"/>
</dbReference>
<evidence type="ECO:0000313" key="3">
    <source>
        <dbReference type="EMBL" id="RIJ30253.1"/>
    </source>
</evidence>
<accession>A0A399RI83</accession>
<dbReference type="InterPro" id="IPR036196">
    <property type="entry name" value="Ptyr_pPase_sf"/>
</dbReference>
<dbReference type="InterPro" id="IPR023485">
    <property type="entry name" value="Ptyr_pPase"/>
</dbReference>
<keyword evidence="4" id="KW-1185">Reference proteome</keyword>
<evidence type="ECO:0000256" key="1">
    <source>
        <dbReference type="ARBA" id="ARBA00022849"/>
    </source>
</evidence>
<dbReference type="SUPFAM" id="SSF52788">
    <property type="entry name" value="Phosphotyrosine protein phosphatases I"/>
    <property type="match status" value="1"/>
</dbReference>
<dbReference type="Pfam" id="PF01451">
    <property type="entry name" value="LMWPc"/>
    <property type="match status" value="1"/>
</dbReference>
<dbReference type="Proteomes" id="UP000266385">
    <property type="component" value="Unassembled WGS sequence"/>
</dbReference>
<dbReference type="PANTHER" id="PTHR43428">
    <property type="entry name" value="ARSENATE REDUCTASE"/>
    <property type="match status" value="1"/>
</dbReference>
<dbReference type="RefSeq" id="WP_119375573.1">
    <property type="nucleotide sequence ID" value="NZ_QWFX01000006.1"/>
</dbReference>
<dbReference type="EMBL" id="QWFX01000006">
    <property type="protein sequence ID" value="RIJ30253.1"/>
    <property type="molecule type" value="Genomic_DNA"/>
</dbReference>
<feature type="domain" description="Phosphotyrosine protein phosphatase I" evidence="2">
    <location>
        <begin position="4"/>
        <end position="139"/>
    </location>
</feature>
<dbReference type="PANTHER" id="PTHR43428:SF1">
    <property type="entry name" value="ARSENATE REDUCTASE"/>
    <property type="match status" value="1"/>
</dbReference>
<dbReference type="Gene3D" id="3.40.50.2300">
    <property type="match status" value="1"/>
</dbReference>
<dbReference type="OrthoDB" id="9793058at2"/>
<dbReference type="GO" id="GO:0046685">
    <property type="term" value="P:response to arsenic-containing substance"/>
    <property type="evidence" value="ECO:0007669"/>
    <property type="project" value="UniProtKB-KW"/>
</dbReference>
<protein>
    <submittedName>
        <fullName evidence="3">Arsenate reductase ArsC</fullName>
    </submittedName>
</protein>
<evidence type="ECO:0000313" key="4">
    <source>
        <dbReference type="Proteomes" id="UP000266385"/>
    </source>
</evidence>
<name>A0A399RI83_9PROT</name>
<evidence type="ECO:0000259" key="2">
    <source>
        <dbReference type="SMART" id="SM00226"/>
    </source>
</evidence>
<dbReference type="CDD" id="cd16345">
    <property type="entry name" value="LMWP_ArsC"/>
    <property type="match status" value="1"/>
</dbReference>
<organism evidence="3 4">
    <name type="scientific">Henriciella mobilis</name>
    <dbReference type="NCBI Taxonomy" id="2305467"/>
    <lineage>
        <taxon>Bacteria</taxon>
        <taxon>Pseudomonadati</taxon>
        <taxon>Pseudomonadota</taxon>
        <taxon>Alphaproteobacteria</taxon>
        <taxon>Hyphomonadales</taxon>
        <taxon>Hyphomonadaceae</taxon>
        <taxon>Henriciella</taxon>
    </lineage>
</organism>